<feature type="transmembrane region" description="Helical" evidence="8">
    <location>
        <begin position="173"/>
        <end position="196"/>
    </location>
</feature>
<dbReference type="AlphaFoldDB" id="A0A0G1IYU1"/>
<evidence type="ECO:0000256" key="4">
    <source>
        <dbReference type="ARBA" id="ARBA00022519"/>
    </source>
</evidence>
<gene>
    <name evidence="10" type="ORF">UW57_C0002G0028</name>
</gene>
<dbReference type="InterPro" id="IPR018076">
    <property type="entry name" value="T2SS_GspF_dom"/>
</dbReference>
<dbReference type="PANTHER" id="PTHR30012">
    <property type="entry name" value="GENERAL SECRETION PATHWAY PROTEIN"/>
    <property type="match status" value="1"/>
</dbReference>
<keyword evidence="6 8" id="KW-1133">Transmembrane helix</keyword>
<feature type="transmembrane region" description="Helical" evidence="8">
    <location>
        <begin position="216"/>
        <end position="243"/>
    </location>
</feature>
<dbReference type="InterPro" id="IPR003004">
    <property type="entry name" value="GspF/PilC"/>
</dbReference>
<dbReference type="PANTHER" id="PTHR30012:SF0">
    <property type="entry name" value="TYPE II SECRETION SYSTEM PROTEIN F-RELATED"/>
    <property type="match status" value="1"/>
</dbReference>
<dbReference type="EMBL" id="LCIV01000002">
    <property type="protein sequence ID" value="KKT64148.1"/>
    <property type="molecule type" value="Genomic_DNA"/>
</dbReference>
<evidence type="ECO:0000259" key="9">
    <source>
        <dbReference type="Pfam" id="PF00482"/>
    </source>
</evidence>
<sequence>MQFRYKARSGEGEPNEGVIDAASLDLAVASLQRRNFLVISLEPVEGIGGGEHIGKIAEWLGIFENIPTEDIVILTRQLSTLFEARVPVVESLKIIIGETENRKLRRHISNLLDDIQGGMPMSGAMARHPEVFSRFYVAMIKSGEESGKLEDIFKFLADYLERSYELSRKARNALIYPAFVLSTFIIVMALMLVFVVPNLANILLESGQAIPIYTRAIIGFSAFLRSFGIILILLIAVLAVLLARYAKTDSGRLYFSRLAISLPVIGGLYKKIYLSRISDNLHTLLSGGITVVRALEITSEVVGNEVYRKILLDSMGLVKSGSMISESLAKYADIPPLLSQMIRIGEETGKLDYILKSVAGFYRRDVDNFIDNLVSLIEPILIVALGLGVGVLVAAVLVPIYNLSTAF</sequence>
<evidence type="ECO:0000256" key="8">
    <source>
        <dbReference type="SAM" id="Phobius"/>
    </source>
</evidence>
<evidence type="ECO:0000313" key="10">
    <source>
        <dbReference type="EMBL" id="KKT64148.1"/>
    </source>
</evidence>
<feature type="domain" description="Type II secretion system protein GspF" evidence="9">
    <location>
        <begin position="75"/>
        <end position="197"/>
    </location>
</feature>
<comment type="similarity">
    <text evidence="2">Belongs to the GSP F family.</text>
</comment>
<name>A0A0G1IYU1_9BACT</name>
<feature type="transmembrane region" description="Helical" evidence="8">
    <location>
        <begin position="380"/>
        <end position="401"/>
    </location>
</feature>
<comment type="subcellular location">
    <subcellularLocation>
        <location evidence="1">Cell inner membrane</location>
        <topology evidence="1">Multi-pass membrane protein</topology>
    </subcellularLocation>
</comment>
<dbReference type="FunFam" id="1.20.81.30:FF:000001">
    <property type="entry name" value="Type II secretion system protein F"/>
    <property type="match status" value="1"/>
</dbReference>
<dbReference type="Proteomes" id="UP000034652">
    <property type="component" value="Unassembled WGS sequence"/>
</dbReference>
<reference evidence="10 11" key="1">
    <citation type="journal article" date="2015" name="Nature">
        <title>rRNA introns, odd ribosomes, and small enigmatic genomes across a large radiation of phyla.</title>
        <authorList>
            <person name="Brown C.T."/>
            <person name="Hug L.A."/>
            <person name="Thomas B.C."/>
            <person name="Sharon I."/>
            <person name="Castelle C.J."/>
            <person name="Singh A."/>
            <person name="Wilkins M.J."/>
            <person name="Williams K.H."/>
            <person name="Banfield J.F."/>
        </authorList>
    </citation>
    <scope>NUCLEOTIDE SEQUENCE [LARGE SCALE GENOMIC DNA]</scope>
</reference>
<dbReference type="STRING" id="1618646.UW57_C0002G0028"/>
<dbReference type="Gene3D" id="1.20.81.30">
    <property type="entry name" value="Type II secretion system (T2SS), domain F"/>
    <property type="match status" value="2"/>
</dbReference>
<organism evidence="10 11">
    <name type="scientific">Candidatus Giovannonibacteria bacterium GW2011_GWA1_44_29</name>
    <dbReference type="NCBI Taxonomy" id="1618646"/>
    <lineage>
        <taxon>Bacteria</taxon>
        <taxon>Candidatus Giovannoniibacteriota</taxon>
    </lineage>
</organism>
<keyword evidence="5 8" id="KW-0812">Transmembrane</keyword>
<evidence type="ECO:0000256" key="3">
    <source>
        <dbReference type="ARBA" id="ARBA00022475"/>
    </source>
</evidence>
<evidence type="ECO:0000256" key="6">
    <source>
        <dbReference type="ARBA" id="ARBA00022989"/>
    </source>
</evidence>
<accession>A0A0G1IYU1</accession>
<dbReference type="GO" id="GO:0005886">
    <property type="term" value="C:plasma membrane"/>
    <property type="evidence" value="ECO:0007669"/>
    <property type="project" value="UniProtKB-SubCell"/>
</dbReference>
<proteinExistence type="inferred from homology"/>
<evidence type="ECO:0000256" key="2">
    <source>
        <dbReference type="ARBA" id="ARBA00005745"/>
    </source>
</evidence>
<comment type="caution">
    <text evidence="10">The sequence shown here is derived from an EMBL/GenBank/DDBJ whole genome shotgun (WGS) entry which is preliminary data.</text>
</comment>
<feature type="domain" description="Type II secretion system protein GspF" evidence="9">
    <location>
        <begin position="279"/>
        <end position="399"/>
    </location>
</feature>
<dbReference type="Pfam" id="PF00482">
    <property type="entry name" value="T2SSF"/>
    <property type="match status" value="2"/>
</dbReference>
<keyword evidence="3" id="KW-1003">Cell membrane</keyword>
<dbReference type="PRINTS" id="PR00812">
    <property type="entry name" value="BCTERIALGSPF"/>
</dbReference>
<evidence type="ECO:0000313" key="11">
    <source>
        <dbReference type="Proteomes" id="UP000034652"/>
    </source>
</evidence>
<evidence type="ECO:0000256" key="7">
    <source>
        <dbReference type="ARBA" id="ARBA00023136"/>
    </source>
</evidence>
<keyword evidence="4" id="KW-0997">Cell inner membrane</keyword>
<keyword evidence="7 8" id="KW-0472">Membrane</keyword>
<protein>
    <submittedName>
        <fullName evidence="10">General secretion pathway protein F</fullName>
    </submittedName>
</protein>
<dbReference type="InterPro" id="IPR042094">
    <property type="entry name" value="T2SS_GspF_sf"/>
</dbReference>
<evidence type="ECO:0000256" key="5">
    <source>
        <dbReference type="ARBA" id="ARBA00022692"/>
    </source>
</evidence>
<evidence type="ECO:0000256" key="1">
    <source>
        <dbReference type="ARBA" id="ARBA00004429"/>
    </source>
</evidence>